<proteinExistence type="predicted"/>
<dbReference type="EMBL" id="BIMW01000172">
    <property type="protein sequence ID" value="GCE96098.1"/>
    <property type="molecule type" value="Genomic_DNA"/>
</dbReference>
<gene>
    <name evidence="2" type="ORF">NIES46_41650</name>
</gene>
<reference evidence="2 3" key="1">
    <citation type="journal article" date="2019" name="J Genomics">
        <title>The Draft Genome of a Hydrogen-producing Cyanobacterium, Arthrospira platensis NIES-46.</title>
        <authorList>
            <person name="Suzuki S."/>
            <person name="Yamaguchi H."/>
            <person name="Kawachi M."/>
        </authorList>
    </citation>
    <scope>NUCLEOTIDE SEQUENCE [LARGE SCALE GENOMIC DNA]</scope>
    <source>
        <strain evidence="2 3">NIES-46</strain>
    </source>
</reference>
<evidence type="ECO:0000313" key="2">
    <source>
        <dbReference type="EMBL" id="GCE96098.1"/>
    </source>
</evidence>
<dbReference type="Proteomes" id="UP000326169">
    <property type="component" value="Unassembled WGS sequence"/>
</dbReference>
<evidence type="ECO:0000313" key="3">
    <source>
        <dbReference type="Proteomes" id="UP000326169"/>
    </source>
</evidence>
<protein>
    <recommendedName>
        <fullName evidence="4">Transposase</fullName>
    </recommendedName>
</protein>
<keyword evidence="1" id="KW-1133">Transmembrane helix</keyword>
<dbReference type="RefSeq" id="WP_006620326.1">
    <property type="nucleotide sequence ID" value="NZ_BIMW01000172.1"/>
</dbReference>
<organism evidence="2 3">
    <name type="scientific">Limnospira platensis NIES-46</name>
    <dbReference type="NCBI Taxonomy" id="1236695"/>
    <lineage>
        <taxon>Bacteria</taxon>
        <taxon>Bacillati</taxon>
        <taxon>Cyanobacteriota</taxon>
        <taxon>Cyanophyceae</taxon>
        <taxon>Oscillatoriophycideae</taxon>
        <taxon>Oscillatoriales</taxon>
        <taxon>Sirenicapillariaceae</taxon>
        <taxon>Limnospira</taxon>
    </lineage>
</organism>
<comment type="caution">
    <text evidence="2">The sequence shown here is derived from an EMBL/GenBank/DDBJ whole genome shotgun (WGS) entry which is preliminary data.</text>
</comment>
<keyword evidence="3" id="KW-1185">Reference proteome</keyword>
<name>A0A5M3TDR5_LIMPL</name>
<feature type="transmembrane region" description="Helical" evidence="1">
    <location>
        <begin position="20"/>
        <end position="40"/>
    </location>
</feature>
<evidence type="ECO:0008006" key="4">
    <source>
        <dbReference type="Google" id="ProtNLM"/>
    </source>
</evidence>
<dbReference type="GeneID" id="301684937"/>
<evidence type="ECO:0000256" key="1">
    <source>
        <dbReference type="SAM" id="Phobius"/>
    </source>
</evidence>
<sequence length="77" mass="9122">MKIDNFYTKIAINNQREMPTFKQLIAVEAYKILFIAFILLKKSRDNGYIYSPWSVLINLWMNWSMAHHDDVILGSKI</sequence>
<accession>A0A5M3TDR5</accession>
<keyword evidence="1" id="KW-0472">Membrane</keyword>
<keyword evidence="1" id="KW-0812">Transmembrane</keyword>